<reference evidence="3" key="1">
    <citation type="journal article" date="2019" name="Int. J. Syst. Evol. Microbiol.">
        <title>The Global Catalogue of Microorganisms (GCM) 10K type strain sequencing project: providing services to taxonomists for standard genome sequencing and annotation.</title>
        <authorList>
            <consortium name="The Broad Institute Genomics Platform"/>
            <consortium name="The Broad Institute Genome Sequencing Center for Infectious Disease"/>
            <person name="Wu L."/>
            <person name="Ma J."/>
        </authorList>
    </citation>
    <scope>NUCLEOTIDE SEQUENCE [LARGE SCALE GENOMIC DNA]</scope>
    <source>
        <strain evidence="3">JCM 18542</strain>
    </source>
</reference>
<dbReference type="InterPro" id="IPR037401">
    <property type="entry name" value="SnoaL-like"/>
</dbReference>
<sequence length="304" mass="32921">MDERDIYRGIVGFARAMDARDWAAIERIATPDATADLGTGLLGSRAEMIALMRSFLDDCGPTQHLVSNVLIDVDVEAGGDTAQSRAYVSDLHLGTGALAGLSFQTLGDYHDEWARVDGEWRMTHRTKTMRGTLGTQAVLGAGPEGYDASGPAADGGAAAGGSAVTEITNLLYRYAECMDSGRLDDAAELFRHATIRAGKRELDAAGILAVWRGTVRLHDDGTPRTKHVISNPILEIDEQEGRARARSYYTVLQATAGLPLQVIAAGRYHDEFERNGGAWRFSSRDYSMLDLTGDMRDHLRSGTS</sequence>
<feature type="domain" description="SnoaL-like" evidence="1">
    <location>
        <begin position="2"/>
        <end position="126"/>
    </location>
</feature>
<gene>
    <name evidence="2" type="ORF">GCM10023353_03600</name>
</gene>
<dbReference type="EMBL" id="BAABKQ010000001">
    <property type="protein sequence ID" value="GAA4804376.1"/>
    <property type="molecule type" value="Genomic_DNA"/>
</dbReference>
<dbReference type="InterPro" id="IPR032710">
    <property type="entry name" value="NTF2-like_dom_sf"/>
</dbReference>
<organism evidence="2 3">
    <name type="scientific">Tomitella cavernea</name>
    <dbReference type="NCBI Taxonomy" id="1387982"/>
    <lineage>
        <taxon>Bacteria</taxon>
        <taxon>Bacillati</taxon>
        <taxon>Actinomycetota</taxon>
        <taxon>Actinomycetes</taxon>
        <taxon>Mycobacteriales</taxon>
        <taxon>Tomitella</taxon>
    </lineage>
</organism>
<dbReference type="Pfam" id="PF13577">
    <property type="entry name" value="SnoaL_4"/>
    <property type="match status" value="2"/>
</dbReference>
<evidence type="ECO:0000313" key="2">
    <source>
        <dbReference type="EMBL" id="GAA4804376.1"/>
    </source>
</evidence>
<evidence type="ECO:0000259" key="1">
    <source>
        <dbReference type="Pfam" id="PF13577"/>
    </source>
</evidence>
<dbReference type="CDD" id="cd00531">
    <property type="entry name" value="NTF2_like"/>
    <property type="match status" value="1"/>
</dbReference>
<keyword evidence="3" id="KW-1185">Reference proteome</keyword>
<dbReference type="Gene3D" id="3.10.450.50">
    <property type="match status" value="2"/>
</dbReference>
<accession>A0ABP9C464</accession>
<dbReference type="SUPFAM" id="SSF54427">
    <property type="entry name" value="NTF2-like"/>
    <property type="match status" value="2"/>
</dbReference>
<proteinExistence type="predicted"/>
<comment type="caution">
    <text evidence="2">The sequence shown here is derived from an EMBL/GenBank/DDBJ whole genome shotgun (WGS) entry which is preliminary data.</text>
</comment>
<protein>
    <recommendedName>
        <fullName evidence="1">SnoaL-like domain-containing protein</fullName>
    </recommendedName>
</protein>
<evidence type="ECO:0000313" key="3">
    <source>
        <dbReference type="Proteomes" id="UP001500839"/>
    </source>
</evidence>
<dbReference type="Proteomes" id="UP001500839">
    <property type="component" value="Unassembled WGS sequence"/>
</dbReference>
<name>A0ABP9C464_9ACTN</name>
<feature type="domain" description="SnoaL-like" evidence="1">
    <location>
        <begin position="163"/>
        <end position="285"/>
    </location>
</feature>